<evidence type="ECO:0000313" key="1">
    <source>
        <dbReference type="EMBL" id="QCE04015.1"/>
    </source>
</evidence>
<keyword evidence="2" id="KW-1185">Reference proteome</keyword>
<evidence type="ECO:0000313" key="2">
    <source>
        <dbReference type="Proteomes" id="UP000501690"/>
    </source>
</evidence>
<organism evidence="1 2">
    <name type="scientific">Vigna unguiculata</name>
    <name type="common">Cowpea</name>
    <dbReference type="NCBI Taxonomy" id="3917"/>
    <lineage>
        <taxon>Eukaryota</taxon>
        <taxon>Viridiplantae</taxon>
        <taxon>Streptophyta</taxon>
        <taxon>Embryophyta</taxon>
        <taxon>Tracheophyta</taxon>
        <taxon>Spermatophyta</taxon>
        <taxon>Magnoliopsida</taxon>
        <taxon>eudicotyledons</taxon>
        <taxon>Gunneridae</taxon>
        <taxon>Pentapetalae</taxon>
        <taxon>rosids</taxon>
        <taxon>fabids</taxon>
        <taxon>Fabales</taxon>
        <taxon>Fabaceae</taxon>
        <taxon>Papilionoideae</taxon>
        <taxon>50 kb inversion clade</taxon>
        <taxon>NPAAA clade</taxon>
        <taxon>indigoferoid/millettioid clade</taxon>
        <taxon>Phaseoleae</taxon>
        <taxon>Vigna</taxon>
    </lineage>
</organism>
<proteinExistence type="predicted"/>
<dbReference type="AlphaFoldDB" id="A0A4D6MVU9"/>
<reference evidence="1 2" key="1">
    <citation type="submission" date="2019-04" db="EMBL/GenBank/DDBJ databases">
        <title>An improved genome assembly and genetic linkage map for asparagus bean, Vigna unguiculata ssp. sesquipedialis.</title>
        <authorList>
            <person name="Xia Q."/>
            <person name="Zhang R."/>
            <person name="Dong Y."/>
        </authorList>
    </citation>
    <scope>NUCLEOTIDE SEQUENCE [LARGE SCALE GENOMIC DNA]</scope>
    <source>
        <tissue evidence="1">Leaf</tissue>
    </source>
</reference>
<dbReference type="EMBL" id="CP039352">
    <property type="protein sequence ID" value="QCE04015.1"/>
    <property type="molecule type" value="Genomic_DNA"/>
</dbReference>
<name>A0A4D6MVU9_VIGUN</name>
<protein>
    <submittedName>
        <fullName evidence="1">Uncharacterized protein</fullName>
    </submittedName>
</protein>
<gene>
    <name evidence="1" type="ORF">DEO72_LG8g2047</name>
</gene>
<dbReference type="Proteomes" id="UP000501690">
    <property type="component" value="Linkage Group LG8"/>
</dbReference>
<accession>A0A4D6MVU9</accession>
<sequence>MGEKKKLFSFVFEEKKIYHFCSYFSSVLFHTQGKKKKRFSSILEEINKFVIRNAPSVIVGLLSMNSMLK</sequence>